<organism evidence="2 3">
    <name type="scientific">Sphingomonas qomolangmaensis</name>
    <dbReference type="NCBI Taxonomy" id="2918765"/>
    <lineage>
        <taxon>Bacteria</taxon>
        <taxon>Pseudomonadati</taxon>
        <taxon>Pseudomonadota</taxon>
        <taxon>Alphaproteobacteria</taxon>
        <taxon>Sphingomonadales</taxon>
        <taxon>Sphingomonadaceae</taxon>
        <taxon>Sphingomonas</taxon>
    </lineage>
</organism>
<dbReference type="EMBL" id="CP101740">
    <property type="protein sequence ID" value="UUL82376.1"/>
    <property type="molecule type" value="Genomic_DNA"/>
</dbReference>
<protein>
    <recommendedName>
        <fullName evidence="4">Transposase</fullName>
    </recommendedName>
</protein>
<sequence>MLLMSRSTIARRTIVLADKAYDSNAIRDLIERQGAVPNIPSKANRLWKRCFYRPLYKSSDAVERMFRLEDYRRISTAMINLPPTFSAQTTSWQPSSGDYGSRPLSNVNTGRPRDGRASRTHLPVITVGKRGLHPGDPSFEKAMPHQTFKAPTVEIKLPLLGVPR</sequence>
<evidence type="ECO:0008006" key="4">
    <source>
        <dbReference type="Google" id="ProtNLM"/>
    </source>
</evidence>
<dbReference type="Proteomes" id="UP001058533">
    <property type="component" value="Chromosome"/>
</dbReference>
<gene>
    <name evidence="2" type="ORF">NMP03_14545</name>
</gene>
<feature type="compositionally biased region" description="Polar residues" evidence="1">
    <location>
        <begin position="86"/>
        <end position="109"/>
    </location>
</feature>
<name>A0ABY5L8T7_9SPHN</name>
<reference evidence="2" key="1">
    <citation type="submission" date="2022-07" db="EMBL/GenBank/DDBJ databases">
        <title>Sphingomonas sp. nov., a novel bacterium isolated from the north slope of the Mount Everest.</title>
        <authorList>
            <person name="Cui X."/>
            <person name="Liu Y."/>
        </authorList>
    </citation>
    <scope>NUCLEOTIDE SEQUENCE</scope>
    <source>
        <strain evidence="2">S5-59</strain>
    </source>
</reference>
<evidence type="ECO:0000256" key="1">
    <source>
        <dbReference type="SAM" id="MobiDB-lite"/>
    </source>
</evidence>
<accession>A0ABY5L8T7</accession>
<evidence type="ECO:0000313" key="2">
    <source>
        <dbReference type="EMBL" id="UUL82376.1"/>
    </source>
</evidence>
<proteinExistence type="predicted"/>
<feature type="region of interest" description="Disordered" evidence="1">
    <location>
        <begin position="86"/>
        <end position="119"/>
    </location>
</feature>
<evidence type="ECO:0000313" key="3">
    <source>
        <dbReference type="Proteomes" id="UP001058533"/>
    </source>
</evidence>
<keyword evidence="3" id="KW-1185">Reference proteome</keyword>